<feature type="signal peptide" evidence="1">
    <location>
        <begin position="1"/>
        <end position="23"/>
    </location>
</feature>
<organism evidence="3 4">
    <name type="scientific">Psychroserpens algicola</name>
    <dbReference type="NCBI Taxonomy" id="1719034"/>
    <lineage>
        <taxon>Bacteria</taxon>
        <taxon>Pseudomonadati</taxon>
        <taxon>Bacteroidota</taxon>
        <taxon>Flavobacteriia</taxon>
        <taxon>Flavobacteriales</taxon>
        <taxon>Flavobacteriaceae</taxon>
        <taxon>Psychroserpens</taxon>
    </lineage>
</organism>
<sequence>MKTIKLNKIILLALGLVVFNACVQDDDFDTPNVDVTDPVITGNIIDIDAVIGNLAQSGEDIITFEDTNNFMEGYVISSDEGGNFFEELVLQDKPENPTAGIVVQVDVNPLFTIYDFGRKVYIKLDGLSVAVDNGVVQIGRREGNNLEKIAASQMSETILRTSEVATIVPLEVSISDFSNDLESLYIRLSDVQFNRDDVLGDNPKTFAAEDTDQFDGERVLESCTSSSSVIFSTSTFSDFKSLLLPANRGSVDGILTRDFFDEFYTIYINSPEDINFDNDVRCDPIELSCGLADTTGTNNLFEDDFESQSTNSLISGNGWTNFIEAGSEGWEAYTQTGTNSSQGISARVGSFNSGDASTVAWLITPEIDLDANTGVTLNFETSNSFSDGSTLEILFSNDWDGTEAGITSATWGIVTDAYVTQDSDFFGDWFESGNVDLSCGSGQIYIAFKYVGSGESDFDGTYELDFVSIDAQ</sequence>
<dbReference type="NCBIfam" id="NF038128">
    <property type="entry name" value="choice_anch_J"/>
    <property type="match status" value="1"/>
</dbReference>
<feature type="chain" id="PRO_5046269954" evidence="1">
    <location>
        <begin position="24"/>
        <end position="472"/>
    </location>
</feature>
<evidence type="ECO:0000313" key="3">
    <source>
        <dbReference type="EMBL" id="MCK8480278.1"/>
    </source>
</evidence>
<keyword evidence="4" id="KW-1185">Reference proteome</keyword>
<name>A0ABT0H7C9_9FLAO</name>
<gene>
    <name evidence="3" type="ORF">MUY34_06570</name>
</gene>
<feature type="domain" description="DUF5689" evidence="2">
    <location>
        <begin position="63"/>
        <end position="274"/>
    </location>
</feature>
<evidence type="ECO:0000313" key="4">
    <source>
        <dbReference type="Proteomes" id="UP001203687"/>
    </source>
</evidence>
<evidence type="ECO:0000256" key="1">
    <source>
        <dbReference type="SAM" id="SignalP"/>
    </source>
</evidence>
<dbReference type="Gene3D" id="2.60.120.200">
    <property type="match status" value="1"/>
</dbReference>
<accession>A0ABT0H7C9</accession>
<dbReference type="Proteomes" id="UP001203687">
    <property type="component" value="Unassembled WGS sequence"/>
</dbReference>
<comment type="caution">
    <text evidence="3">The sequence shown here is derived from an EMBL/GenBank/DDBJ whole genome shotgun (WGS) entry which is preliminary data.</text>
</comment>
<dbReference type="EMBL" id="JALPQF010000005">
    <property type="protein sequence ID" value="MCK8480278.1"/>
    <property type="molecule type" value="Genomic_DNA"/>
</dbReference>
<evidence type="ECO:0000259" key="2">
    <source>
        <dbReference type="Pfam" id="PF18942"/>
    </source>
</evidence>
<reference evidence="3" key="1">
    <citation type="submission" date="2022-04" db="EMBL/GenBank/DDBJ databases">
        <authorList>
            <person name="Ren T."/>
        </authorList>
    </citation>
    <scope>NUCLEOTIDE SEQUENCE</scope>
    <source>
        <strain evidence="3">F63249</strain>
    </source>
</reference>
<proteinExistence type="predicted"/>
<dbReference type="RefSeq" id="WP_248412433.1">
    <property type="nucleotide sequence ID" value="NZ_JALPQF010000005.1"/>
</dbReference>
<keyword evidence="1" id="KW-0732">Signal</keyword>
<dbReference type="Pfam" id="PF18942">
    <property type="entry name" value="DUF5689"/>
    <property type="match status" value="1"/>
</dbReference>
<protein>
    <submittedName>
        <fullName evidence="3">DUF5689 domain-containing protein</fullName>
    </submittedName>
</protein>
<dbReference type="InterPro" id="IPR043744">
    <property type="entry name" value="DUF5689"/>
</dbReference>